<organism evidence="2 3">
    <name type="scientific">Vibrio ishigakensis</name>
    <dbReference type="NCBI Taxonomy" id="1481914"/>
    <lineage>
        <taxon>Bacteria</taxon>
        <taxon>Pseudomonadati</taxon>
        <taxon>Pseudomonadota</taxon>
        <taxon>Gammaproteobacteria</taxon>
        <taxon>Vibrionales</taxon>
        <taxon>Vibrionaceae</taxon>
        <taxon>Vibrio</taxon>
    </lineage>
</organism>
<sequence>MSSQPINGNHHYFETEVTTHNHVTGVTAVTTEDLQGHTHSHVTPPNVQHDEPAPEPEVIEFTVYADDDSTHHELMAGLSALADDHSSAGSNPYTDIVGIHDADQADTSIAPAPEPDPDLDLLLNQDDGIAHHPVDTFSDNNGEEHKPDEQQVLDEDQIQQDLPDVMDLPDHHH</sequence>
<accession>A0A0B8PGY5</accession>
<evidence type="ECO:0000256" key="1">
    <source>
        <dbReference type="SAM" id="MobiDB-lite"/>
    </source>
</evidence>
<name>A0A0B8PGY5_9VIBR</name>
<dbReference type="Proteomes" id="UP000031670">
    <property type="component" value="Unassembled WGS sequence"/>
</dbReference>
<evidence type="ECO:0000313" key="2">
    <source>
        <dbReference type="EMBL" id="GAM65591.1"/>
    </source>
</evidence>
<reference evidence="2 3" key="2">
    <citation type="submission" date="2015-01" db="EMBL/GenBank/DDBJ databases">
        <authorList>
            <consortium name="NBRP consortium"/>
            <person name="Sawabe T."/>
            <person name="Meirelles P."/>
            <person name="Feng G."/>
            <person name="Sayaka M."/>
            <person name="Hattori M."/>
            <person name="Ohkuma M."/>
        </authorList>
    </citation>
    <scope>NUCLEOTIDE SEQUENCE [LARGE SCALE GENOMIC DNA]</scope>
    <source>
        <strain evidence="2 3">JCM19232</strain>
    </source>
</reference>
<protein>
    <submittedName>
        <fullName evidence="2">Probable RTX</fullName>
    </submittedName>
</protein>
<comment type="caution">
    <text evidence="2">The sequence shown here is derived from an EMBL/GenBank/DDBJ whole genome shotgun (WGS) entry which is preliminary data.</text>
</comment>
<dbReference type="EMBL" id="BBSA01000021">
    <property type="protein sequence ID" value="GAM65591.1"/>
    <property type="molecule type" value="Genomic_DNA"/>
</dbReference>
<feature type="region of interest" description="Disordered" evidence="1">
    <location>
        <begin position="129"/>
        <end position="151"/>
    </location>
</feature>
<dbReference type="AlphaFoldDB" id="A0A0B8PGY5"/>
<proteinExistence type="predicted"/>
<gene>
    <name evidence="2" type="ORF">JCM19232_4938</name>
</gene>
<reference evidence="2 3" key="1">
    <citation type="submission" date="2015-01" db="EMBL/GenBank/DDBJ databases">
        <title>Vibrio sp. C5 JCM 19232 whole genome shotgun sequence.</title>
        <authorList>
            <person name="Sawabe T."/>
            <person name="Meirelles P."/>
            <person name="Feng G."/>
            <person name="Sayaka M."/>
            <person name="Hattori M."/>
            <person name="Ohkuma M."/>
        </authorList>
    </citation>
    <scope>NUCLEOTIDE SEQUENCE [LARGE SCALE GENOMIC DNA]</scope>
    <source>
        <strain evidence="2 3">JCM19232</strain>
    </source>
</reference>
<evidence type="ECO:0000313" key="3">
    <source>
        <dbReference type="Proteomes" id="UP000031670"/>
    </source>
</evidence>
<feature type="region of interest" description="Disordered" evidence="1">
    <location>
        <begin position="33"/>
        <end position="52"/>
    </location>
</feature>